<dbReference type="PANTHER" id="PTHR46390:SF1">
    <property type="entry name" value="MANNOSE-1-PHOSPHATE GUANYLYLTRANSFERASE"/>
    <property type="match status" value="1"/>
</dbReference>
<dbReference type="InterPro" id="IPR051161">
    <property type="entry name" value="Mannose-6P_isomerase_type2"/>
</dbReference>
<dbReference type="GO" id="GO:0009298">
    <property type="term" value="P:GDP-mannose biosynthetic process"/>
    <property type="evidence" value="ECO:0007669"/>
    <property type="project" value="TreeGrafter"/>
</dbReference>
<feature type="domain" description="Mannose-6-phosphate isomerase type II C-terminal" evidence="1">
    <location>
        <begin position="12"/>
        <end position="116"/>
    </location>
</feature>
<dbReference type="Gene3D" id="2.60.120.10">
    <property type="entry name" value="Jelly Rolls"/>
    <property type="match status" value="1"/>
</dbReference>
<keyword evidence="2" id="KW-0413">Isomerase</keyword>
<proteinExistence type="predicted"/>
<reference evidence="2" key="2">
    <citation type="submission" date="2021-04" db="EMBL/GenBank/DDBJ databases">
        <authorList>
            <person name="Gilroy R."/>
        </authorList>
    </citation>
    <scope>NUCLEOTIDE SEQUENCE</scope>
    <source>
        <strain evidence="2">14975</strain>
    </source>
</reference>
<dbReference type="InterPro" id="IPR011051">
    <property type="entry name" value="RmlC_Cupin_sf"/>
</dbReference>
<evidence type="ECO:0000313" key="3">
    <source>
        <dbReference type="Proteomes" id="UP000823964"/>
    </source>
</evidence>
<dbReference type="CDD" id="cd02213">
    <property type="entry name" value="cupin_PMI_typeII_C"/>
    <property type="match status" value="1"/>
</dbReference>
<dbReference type="InterPro" id="IPR014710">
    <property type="entry name" value="RmlC-like_jellyroll"/>
</dbReference>
<sequence>MESSVYHTGDADTRPWGRWEVKDVFEGSVLKRIDVLPGKRLSLQRHSHRAEHWVVASGEAEVTVGSVTRTLRRGESVDIPVSAVHRLANIGTEPLVVLELQHGSLLSEDDIERIEDDFGRT</sequence>
<organism evidence="2 3">
    <name type="scientific">Candidatus Akkermansia intestinigallinarum</name>
    <dbReference type="NCBI Taxonomy" id="2838431"/>
    <lineage>
        <taxon>Bacteria</taxon>
        <taxon>Pseudomonadati</taxon>
        <taxon>Verrucomicrobiota</taxon>
        <taxon>Verrucomicrobiia</taxon>
        <taxon>Verrucomicrobiales</taxon>
        <taxon>Akkermansiaceae</taxon>
        <taxon>Akkermansia</taxon>
    </lineage>
</organism>
<protein>
    <submittedName>
        <fullName evidence="2">Phosphomannose isomerase type II C-terminal cupin domain</fullName>
    </submittedName>
</protein>
<name>A0A9D2AIR3_9BACT</name>
<dbReference type="GO" id="GO:0005976">
    <property type="term" value="P:polysaccharide metabolic process"/>
    <property type="evidence" value="ECO:0007669"/>
    <property type="project" value="InterPro"/>
</dbReference>
<dbReference type="Pfam" id="PF01050">
    <property type="entry name" value="MannoseP_isomer"/>
    <property type="match status" value="1"/>
</dbReference>
<dbReference type="InterPro" id="IPR001538">
    <property type="entry name" value="Man6P_isomerase-2_C"/>
</dbReference>
<dbReference type="GO" id="GO:0004475">
    <property type="term" value="F:mannose-1-phosphate guanylyltransferase (GTP) activity"/>
    <property type="evidence" value="ECO:0007669"/>
    <property type="project" value="TreeGrafter"/>
</dbReference>
<evidence type="ECO:0000259" key="1">
    <source>
        <dbReference type="Pfam" id="PF01050"/>
    </source>
</evidence>
<dbReference type="AlphaFoldDB" id="A0A9D2AIR3"/>
<dbReference type="SUPFAM" id="SSF51182">
    <property type="entry name" value="RmlC-like cupins"/>
    <property type="match status" value="1"/>
</dbReference>
<reference evidence="2" key="1">
    <citation type="journal article" date="2021" name="PeerJ">
        <title>Extensive microbial diversity within the chicken gut microbiome revealed by metagenomics and culture.</title>
        <authorList>
            <person name="Gilroy R."/>
            <person name="Ravi A."/>
            <person name="Getino M."/>
            <person name="Pursley I."/>
            <person name="Horton D.L."/>
            <person name="Alikhan N.F."/>
            <person name="Baker D."/>
            <person name="Gharbi K."/>
            <person name="Hall N."/>
            <person name="Watson M."/>
            <person name="Adriaenssens E.M."/>
            <person name="Foster-Nyarko E."/>
            <person name="Jarju S."/>
            <person name="Secka A."/>
            <person name="Antonio M."/>
            <person name="Oren A."/>
            <person name="Chaudhuri R.R."/>
            <person name="La Ragione R."/>
            <person name="Hildebrand F."/>
            <person name="Pallen M.J."/>
        </authorList>
    </citation>
    <scope>NUCLEOTIDE SEQUENCE</scope>
    <source>
        <strain evidence="2">14975</strain>
    </source>
</reference>
<gene>
    <name evidence="2" type="ORF">H9862_08855</name>
</gene>
<accession>A0A9D2AIR3</accession>
<evidence type="ECO:0000313" key="2">
    <source>
        <dbReference type="EMBL" id="HIX20693.1"/>
    </source>
</evidence>
<comment type="caution">
    <text evidence="2">The sequence shown here is derived from an EMBL/GenBank/DDBJ whole genome shotgun (WGS) entry which is preliminary data.</text>
</comment>
<dbReference type="PANTHER" id="PTHR46390">
    <property type="entry name" value="MANNOSE-1-PHOSPHATE GUANYLYLTRANSFERASE"/>
    <property type="match status" value="1"/>
</dbReference>
<dbReference type="Proteomes" id="UP000823964">
    <property type="component" value="Unassembled WGS sequence"/>
</dbReference>
<dbReference type="GO" id="GO:0016853">
    <property type="term" value="F:isomerase activity"/>
    <property type="evidence" value="ECO:0007669"/>
    <property type="project" value="UniProtKB-KW"/>
</dbReference>
<dbReference type="EMBL" id="DXFQ01000168">
    <property type="protein sequence ID" value="HIX20693.1"/>
    <property type="molecule type" value="Genomic_DNA"/>
</dbReference>